<name>A0ABN1N3U9_9BURK</name>
<gene>
    <name evidence="3" type="ORF">BKK80_02240</name>
</gene>
<keyword evidence="4" id="KW-1185">Reference proteome</keyword>
<dbReference type="CDD" id="cd13579">
    <property type="entry name" value="PBP2_Bug_NagM"/>
    <property type="match status" value="1"/>
</dbReference>
<comment type="similarity">
    <text evidence="1">Belongs to the UPF0065 (bug) family.</text>
</comment>
<dbReference type="PANTHER" id="PTHR42928">
    <property type="entry name" value="TRICARBOXYLATE-BINDING PROTEIN"/>
    <property type="match status" value="1"/>
</dbReference>
<dbReference type="Pfam" id="PF03401">
    <property type="entry name" value="TctC"/>
    <property type="match status" value="1"/>
</dbReference>
<proteinExistence type="inferred from homology"/>
<dbReference type="Gene3D" id="3.40.190.10">
    <property type="entry name" value="Periplasmic binding protein-like II"/>
    <property type="match status" value="1"/>
</dbReference>
<dbReference type="SUPFAM" id="SSF53850">
    <property type="entry name" value="Periplasmic binding protein-like II"/>
    <property type="match status" value="1"/>
</dbReference>
<feature type="chain" id="PRO_5046927276" evidence="2">
    <location>
        <begin position="18"/>
        <end position="322"/>
    </location>
</feature>
<keyword evidence="2" id="KW-0732">Signal</keyword>
<evidence type="ECO:0000256" key="1">
    <source>
        <dbReference type="ARBA" id="ARBA00006987"/>
    </source>
</evidence>
<accession>A0ABN1N3U9</accession>
<dbReference type="Proteomes" id="UP000177515">
    <property type="component" value="Chromosome 1"/>
</dbReference>
<dbReference type="PANTHER" id="PTHR42928:SF5">
    <property type="entry name" value="BLR1237 PROTEIN"/>
    <property type="match status" value="1"/>
</dbReference>
<dbReference type="Gene3D" id="3.40.190.150">
    <property type="entry name" value="Bordetella uptake gene, domain 1"/>
    <property type="match status" value="1"/>
</dbReference>
<dbReference type="InterPro" id="IPR005064">
    <property type="entry name" value="BUG"/>
</dbReference>
<organism evidence="3 4">
    <name type="scientific">Cupriavidus malaysiensis</name>
    <dbReference type="NCBI Taxonomy" id="367825"/>
    <lineage>
        <taxon>Bacteria</taxon>
        <taxon>Pseudomonadati</taxon>
        <taxon>Pseudomonadota</taxon>
        <taxon>Betaproteobacteria</taxon>
        <taxon>Burkholderiales</taxon>
        <taxon>Burkholderiaceae</taxon>
        <taxon>Cupriavidus</taxon>
    </lineage>
</organism>
<protein>
    <submittedName>
        <fullName evidence="3">ABC transporter substrate-binding protein</fullName>
    </submittedName>
</protein>
<evidence type="ECO:0000256" key="2">
    <source>
        <dbReference type="SAM" id="SignalP"/>
    </source>
</evidence>
<dbReference type="InterPro" id="IPR042100">
    <property type="entry name" value="Bug_dom1"/>
</dbReference>
<evidence type="ECO:0000313" key="3">
    <source>
        <dbReference type="EMBL" id="AOZ07901.1"/>
    </source>
</evidence>
<dbReference type="EMBL" id="CP017754">
    <property type="protein sequence ID" value="AOZ07901.1"/>
    <property type="molecule type" value="Genomic_DNA"/>
</dbReference>
<sequence>MASAATAATVTAIAAFAAPGARAQASDKPIRIVVGYPGGGTSDLTARLIADKLRESLKQTVVVENKPGAGGRLAMDYARTQPADGTTLVLANSAVMTIAPLVYSKLHYDAVRDFTPVAQTANFQLALAVGPGVPAKTLQEYVSWLRASPQNNSFASPALGSLPHFFGLLFGKQLGVTMLHVPFNGSTPEITALVGGQVPAAIDTLGDLAEMHRSGKIRVLASSGTQRSAALPEVPTFGELGHKDIEGLGRNGIFVPAGTPAPVVARLNAAIVKALQAPDLRERFVKMGLDPQSGTPEQFARLLADDRAKWGPIVKASGYTGD</sequence>
<dbReference type="PIRSF" id="PIRSF017082">
    <property type="entry name" value="YflP"/>
    <property type="match status" value="1"/>
</dbReference>
<feature type="signal peptide" evidence="2">
    <location>
        <begin position="1"/>
        <end position="17"/>
    </location>
</feature>
<reference evidence="3 4" key="1">
    <citation type="submission" date="2016-10" db="EMBL/GenBank/DDBJ databases">
        <title>Complete genome sequences of three Cupriavidus strains isolated from various Malaysian environments.</title>
        <authorList>
            <person name="Abdullah A.A.-A."/>
            <person name="Shafie N.A.H."/>
            <person name="Lau N.S."/>
        </authorList>
    </citation>
    <scope>NUCLEOTIDE SEQUENCE [LARGE SCALE GENOMIC DNA]</scope>
    <source>
        <strain evidence="3 4">USMAA1020</strain>
    </source>
</reference>
<evidence type="ECO:0000313" key="4">
    <source>
        <dbReference type="Proteomes" id="UP000177515"/>
    </source>
</evidence>